<keyword evidence="2" id="KW-0472">Membrane</keyword>
<comment type="caution">
    <text evidence="3">The sequence shown here is derived from an EMBL/GenBank/DDBJ whole genome shotgun (WGS) entry which is preliminary data.</text>
</comment>
<feature type="transmembrane region" description="Helical" evidence="2">
    <location>
        <begin position="2137"/>
        <end position="2157"/>
    </location>
</feature>
<dbReference type="Gene3D" id="2.130.10.10">
    <property type="entry name" value="YVTN repeat-like/Quinoprotein amine dehydrogenase"/>
    <property type="match status" value="1"/>
</dbReference>
<dbReference type="Gene3D" id="2.110.10.10">
    <property type="entry name" value="Hemopexin-like domain"/>
    <property type="match status" value="1"/>
</dbReference>
<dbReference type="SMART" id="SM00706">
    <property type="entry name" value="TECPR"/>
    <property type="match status" value="1"/>
</dbReference>
<dbReference type="InterPro" id="IPR018487">
    <property type="entry name" value="Hemopexin-like_repeat"/>
</dbReference>
<dbReference type="InterPro" id="IPR015943">
    <property type="entry name" value="WD40/YVTN_repeat-like_dom_sf"/>
</dbReference>
<dbReference type="Proteomes" id="UP000249396">
    <property type="component" value="Unassembled WGS sequence"/>
</dbReference>
<dbReference type="SUPFAM" id="SSF50923">
    <property type="entry name" value="Hemopexin-like domain"/>
    <property type="match status" value="1"/>
</dbReference>
<evidence type="ECO:0000313" key="3">
    <source>
        <dbReference type="EMBL" id="PZN80520.1"/>
    </source>
</evidence>
<sequence length="2271" mass="244838">MSQPNFISKSFASELNLSPEFNFEHKRSSFNGNQPLPLTGLHASWPDGRQMDGGLGIGQPEVGLEGILKVLNGTIQTKQAMPQGNRHTRRSLRARMKGQKRAGQHRRIKAGKGHQTASAEVMRSHAAQTAIQRYGNAPSLIEGIKPTFTPIASTLPNGNTPTDISMGWDGSLWAIDPQGSPHSYDPINNIWDAHGEGIDAAATIDKTLYLFRGSEYVTVNLSNNKTSAPIAIAETWPNLPRSFQQGVTGAVNIFGSLCLFKEGWYLSVDGKISRRKLTDSDPWPVNSPGWENGLIDAVYGYESAPFTSDSFCYFNLIRGSEYITIVAENFPDSGLYVLSGPQPIADLLPPGLSTIDAAACVDTASPPTLAIFSGVDMTFAKASSTTVAMAKPNDRESMGMTKPVEISYSATQKAQYIPSAFQGWPVQWNPVLQHAPSGRTGNLWVATAGGEIVRHDGDSWNLAPGGSKGSSVSVGIDNSVWAARLAFTPIYSPGASESGISGEKLTSTTVQSFPFDFEGTGRQNYLFFYDPAENSVEIIKNDNGNFSSVYSSSTGIGDYVLTSADLALAFDYQGTGNPDHLLFYRPGQQTATVIANDKGSFSIVKSFTSGIGEFDLKGTQDRCFAYDYKSSGKLDHLVFYRPGQGAIFILENNGGDFRHVYSMGQGGSGIGGYNLASEADRGFAFDGKGVGRLDHLVFYRPGSGAIFILEKKDDGSFNPIYRQGDPGVGIGTYPINSTSDRCMAFDYAGNGRQDHLLFYCPGSGKSTIIQNKQGAYSILYQSAAGIGGYDLLSTADLGFAFDYDGFGRLDHLVFYRPGEGAIFILRNNGSPLASWDGESWTQHPQPPEELSQVSAGDSSRVWLRDSNGNVLRYADQQYTPNSQTTKAAHISANNDGTVWHCDHSPNAFCLVSESMIDPSQHVINPSVSSVLKVASTSYGASHCLTTHSDGSTVVYRYDSPYLFKTSKAYDGNGGLTVGLGKLYLTLGSGNDSTNWDGRLVCLDQHTGEELASYSFATSNFPSPPVVDSARQLIYVTTYGWETSPGGCLLVFDSASLQLLCAYSTNTNFTAPPTLQGSSLFCVDNSGVLYKFDTSTFAAGASIQPVWSLLPPNPNGGGTCKGVTLAPLVLGDRVYVALLYDDKNFFLNHCKNADSSDQQLLPLTGAQSAVPGFSGSRIVTNSKTPDAKLELYIPIQGGVYIVRPFAPNQADQVKAFLLPNQTNITDITYDDGQRPGQTNPQLWFGDNFGNLWSIDPTTAMKTGNAPYRARTATCKIESQPRLYQDPQGHLSVIFGLTGDITNESSDEFRSLYILDADSGTSGEIPTGVTTIAEISPLDGSHNGVLYVSGYNTGDSSGFLPQVMGIRVDALVQTQRNFIIESQLMQDFDQDKATANNTKGLTARYQTHLTVVDDYKAPRPNEPVKIWAEKPDTAITVDGVSYTIGPDEDQFANIHTGVDGTLTLFSEAVVDNPNPKNSKKVGNMFATSLRVWATFMNPYERIVVNPDHEFHKRVTTAYSDPLETDPDPDKINMNKVSNYQGNPLFSDSDQNAGQPKSAADAIGQMRQGVGFGGDSTSTRLSYSHLTQGRRLAHHSAEALKLAAAPQAYIAYPDLTGMGYFATNIPNRRSAVPATTVGFRLTILDPNNPSGNQPIFNPLTHAEALLAIDKLPDKPWEPSLESGLTGPRLLGNWWTDFWNWLLGALETVIHEIIVVVGEVVSVGIRLFVQGVEQVFHCQIKFLDDIASAVGSFFDMLEKGLDDLIEALSVLFNFDEILKTHRLIESYLKSLLQQAGPLITNTILPAVDGFLDTAEDEVKAWFDTLKADLGTDYQMSDLPSSQSTAHAAMSAGKNGKNPQSHAVQGSWGIQKMKTNMPGAKTPSSGLSVGAASADDPLTDIFSAFLTSIENNQDLKQVLNQLGTDFNGLFQQHSVGDFFKTLIKVMLDAIESLIIGGIALTKAAADGLLTAFDKIIDALFNPDTGLLTATIEIPFLSWFYEVLTRDKLSILSLLTLVVAIPVTVLCRVITGYYPSAGSAGLASTPLFGLVARQDVSVQITPAIQKWIISITLSAIIGISRMVQGLMRSLILFWTSFSKFSAGNVMEAYPKLFPAFITSNFLIAAFSFPLATSDISKVSTYTWAFWGITAVLAILSIQPTLKLDLVKADSEALKVIMAVWTCALSITHLAVAVVGYMKSPTTPGSAIGKDLGFSSKVLGDIPGILQPLALVGGDVGLALSAFSVVDGCAICALVIASAVETPPSLEQQDFLALTSQS</sequence>
<feature type="region of interest" description="Disordered" evidence="1">
    <location>
        <begin position="835"/>
        <end position="856"/>
    </location>
</feature>
<feature type="transmembrane region" description="Helical" evidence="2">
    <location>
        <begin position="2005"/>
        <end position="2028"/>
    </location>
</feature>
<feature type="transmembrane region" description="Helical" evidence="2">
    <location>
        <begin position="2106"/>
        <end position="2125"/>
    </location>
</feature>
<dbReference type="EMBL" id="QJPH01000283">
    <property type="protein sequence ID" value="PZN80520.1"/>
    <property type="molecule type" value="Genomic_DNA"/>
</dbReference>
<evidence type="ECO:0000256" key="2">
    <source>
        <dbReference type="SAM" id="Phobius"/>
    </source>
</evidence>
<feature type="region of interest" description="Disordered" evidence="1">
    <location>
        <begin position="96"/>
        <end position="115"/>
    </location>
</feature>
<keyword evidence="2" id="KW-1133">Transmembrane helix</keyword>
<dbReference type="SUPFAM" id="SSF69318">
    <property type="entry name" value="Integrin alpha N-terminal domain"/>
    <property type="match status" value="1"/>
</dbReference>
<organism evidence="3 4">
    <name type="scientific">Candidatus Methylumidiphilus alinenensis</name>
    <dbReference type="NCBI Taxonomy" id="2202197"/>
    <lineage>
        <taxon>Bacteria</taxon>
        <taxon>Pseudomonadati</taxon>
        <taxon>Pseudomonadota</taxon>
        <taxon>Gammaproteobacteria</taxon>
        <taxon>Methylococcales</taxon>
        <taxon>Candidatus Methylumidiphilus</taxon>
    </lineage>
</organism>
<gene>
    <name evidence="3" type="ORF">DM484_09855</name>
</gene>
<dbReference type="SMART" id="SM00120">
    <property type="entry name" value="HX"/>
    <property type="match status" value="2"/>
</dbReference>
<protein>
    <submittedName>
        <fullName evidence="3">Uncharacterized protein</fullName>
    </submittedName>
</protein>
<dbReference type="PROSITE" id="PS51642">
    <property type="entry name" value="HEMOPEXIN_2"/>
    <property type="match status" value="1"/>
</dbReference>
<dbReference type="InterPro" id="IPR011047">
    <property type="entry name" value="Quinoprotein_ADH-like_sf"/>
</dbReference>
<feature type="transmembrane region" description="Helical" evidence="2">
    <location>
        <begin position="2169"/>
        <end position="2191"/>
    </location>
</feature>
<reference evidence="3 4" key="1">
    <citation type="journal article" date="2018" name="Aquat. Microb. Ecol.">
        <title>Gammaproteobacterial methanotrophs dominate.</title>
        <authorList>
            <person name="Rissanen A.J."/>
            <person name="Saarenheimo J."/>
            <person name="Tiirola M."/>
            <person name="Peura S."/>
            <person name="Aalto S.L."/>
            <person name="Karvinen A."/>
            <person name="Nykanen H."/>
        </authorList>
    </citation>
    <scope>NUCLEOTIDE SEQUENCE [LARGE SCALE GENOMIC DNA]</scope>
    <source>
        <strain evidence="3">AMbin10</strain>
    </source>
</reference>
<proteinExistence type="predicted"/>
<feature type="transmembrane region" description="Helical" evidence="2">
    <location>
        <begin position="2061"/>
        <end position="2085"/>
    </location>
</feature>
<feature type="region of interest" description="Disordered" evidence="1">
    <location>
        <begin position="1840"/>
        <end position="1860"/>
    </location>
</feature>
<dbReference type="InterPro" id="IPR028994">
    <property type="entry name" value="Integrin_alpha_N"/>
</dbReference>
<dbReference type="InterPro" id="IPR006624">
    <property type="entry name" value="Beta-propeller_rpt_TECPR"/>
</dbReference>
<evidence type="ECO:0000256" key="1">
    <source>
        <dbReference type="SAM" id="MobiDB-lite"/>
    </source>
</evidence>
<accession>A0A2W4SZB9</accession>
<evidence type="ECO:0000313" key="4">
    <source>
        <dbReference type="Proteomes" id="UP000249396"/>
    </source>
</evidence>
<feature type="compositionally biased region" description="Basic residues" evidence="1">
    <location>
        <begin position="96"/>
        <end position="112"/>
    </location>
</feature>
<name>A0A2W4SZB9_9GAMM</name>
<keyword evidence="2" id="KW-0812">Transmembrane</keyword>
<dbReference type="SUPFAM" id="SSF50998">
    <property type="entry name" value="Quinoprotein alcohol dehydrogenase-like"/>
    <property type="match status" value="1"/>
</dbReference>
<dbReference type="InterPro" id="IPR036375">
    <property type="entry name" value="Hemopexin-like_dom_sf"/>
</dbReference>